<dbReference type="STRING" id="936155.HFELIS_05180"/>
<keyword evidence="7 9" id="KW-0704">Schiff base</keyword>
<keyword evidence="6 9" id="KW-0456">Lyase</keyword>
<evidence type="ECO:0000256" key="12">
    <source>
        <dbReference type="PIRSR" id="PIRSR006246-3"/>
    </source>
</evidence>
<evidence type="ECO:0000256" key="13">
    <source>
        <dbReference type="PIRSR" id="PIRSR006246-5"/>
    </source>
</evidence>
<dbReference type="KEGG" id="hfe:HFELIS_05180"/>
<comment type="function">
    <text evidence="9">Catalyzes the pyruvoyl-dependent decarboxylation of aspartate to produce beta-alanine.</text>
</comment>
<keyword evidence="15" id="KW-1185">Reference proteome</keyword>
<evidence type="ECO:0000256" key="10">
    <source>
        <dbReference type="PIRSR" id="PIRSR006246-1"/>
    </source>
</evidence>
<dbReference type="HAMAP" id="MF_00446">
    <property type="entry name" value="PanD"/>
    <property type="match status" value="1"/>
</dbReference>
<dbReference type="EC" id="4.1.1.11" evidence="9"/>
<dbReference type="GO" id="GO:0006523">
    <property type="term" value="P:alanine biosynthetic process"/>
    <property type="evidence" value="ECO:0007669"/>
    <property type="project" value="InterPro"/>
</dbReference>
<dbReference type="UniPathway" id="UPA00028">
    <property type="reaction ID" value="UER00002"/>
</dbReference>
<dbReference type="Pfam" id="PF02261">
    <property type="entry name" value="Asp_decarbox"/>
    <property type="match status" value="1"/>
</dbReference>
<evidence type="ECO:0000256" key="6">
    <source>
        <dbReference type="ARBA" id="ARBA00023239"/>
    </source>
</evidence>
<dbReference type="InterPro" id="IPR009010">
    <property type="entry name" value="Asp_de-COase-like_dom_sf"/>
</dbReference>
<feature type="active site" description="Schiff-base intermediate with substrate; via pyruvic acid" evidence="9 10">
    <location>
        <position position="26"/>
    </location>
</feature>
<evidence type="ECO:0000256" key="2">
    <source>
        <dbReference type="ARBA" id="ARBA00022655"/>
    </source>
</evidence>
<dbReference type="HOGENOM" id="CLU_115305_2_1_7"/>
<comment type="similarity">
    <text evidence="9">Belongs to the PanD family.</text>
</comment>
<dbReference type="GeneID" id="69053273"/>
<dbReference type="SUPFAM" id="SSF50692">
    <property type="entry name" value="ADC-like"/>
    <property type="match status" value="1"/>
</dbReference>
<dbReference type="PIRSF" id="PIRSF006246">
    <property type="entry name" value="Asp_decarbox"/>
    <property type="match status" value="1"/>
</dbReference>
<feature type="modified residue" description="Pyruvic acid (Ser)" evidence="9 12">
    <location>
        <position position="26"/>
    </location>
</feature>
<comment type="subunit">
    <text evidence="9">Heterooctamer of four alpha and four beta subunits.</text>
</comment>
<dbReference type="Gene3D" id="2.40.40.20">
    <property type="match status" value="1"/>
</dbReference>
<feature type="chain" id="PRO_5014006701" description="Aspartate 1-decarboxylase beta chain" evidence="9 13">
    <location>
        <begin position="1"/>
        <end position="25"/>
    </location>
</feature>
<dbReference type="InterPro" id="IPR003190">
    <property type="entry name" value="Asp_decarbox"/>
</dbReference>
<dbReference type="GO" id="GO:0015940">
    <property type="term" value="P:pantothenate biosynthetic process"/>
    <property type="evidence" value="ECO:0007669"/>
    <property type="project" value="UniProtKB-UniRule"/>
</dbReference>
<dbReference type="RefSeq" id="WP_013468971.1">
    <property type="nucleotide sequence ID" value="NC_014810.2"/>
</dbReference>
<dbReference type="PANTHER" id="PTHR21012:SF0">
    <property type="entry name" value="ASPARTATE 1-DECARBOXYLASE"/>
    <property type="match status" value="1"/>
</dbReference>
<dbReference type="CDD" id="cd06919">
    <property type="entry name" value="Asp_decarbox"/>
    <property type="match status" value="1"/>
</dbReference>
<comment type="subcellular location">
    <subcellularLocation>
        <location evidence="9">Cytoplasm</location>
    </subcellularLocation>
</comment>
<name>E7A9X4_HELFC</name>
<evidence type="ECO:0000256" key="9">
    <source>
        <dbReference type="HAMAP-Rule" id="MF_00446"/>
    </source>
</evidence>
<reference evidence="14 15" key="1">
    <citation type="journal article" date="2011" name="Genome Biol. Evol.">
        <title>Comparative whole genome sequence analysis of the carcinogenic bacterial model pathogen Helicobacter felis.</title>
        <authorList>
            <person name="Arnold I.C."/>
            <person name="Zigova Z."/>
            <person name="Holden M."/>
            <person name="Lawley T.D."/>
            <person name="Rad R."/>
            <person name="Dougan G."/>
            <person name="Falkow S."/>
            <person name="Bentley S.D."/>
            <person name="Muller A."/>
        </authorList>
    </citation>
    <scope>NUCLEOTIDE SEQUENCE [LARGE SCALE GENOMIC DNA]</scope>
    <source>
        <strain evidence="15">ATCC 49179 / CCUG 28539 / NCTC 12436 / CS1</strain>
    </source>
</reference>
<evidence type="ECO:0000313" key="15">
    <source>
        <dbReference type="Proteomes" id="UP000007934"/>
    </source>
</evidence>
<comment type="catalytic activity">
    <reaction evidence="9">
        <text>L-aspartate + H(+) = beta-alanine + CO2</text>
        <dbReference type="Rhea" id="RHEA:19497"/>
        <dbReference type="ChEBI" id="CHEBI:15378"/>
        <dbReference type="ChEBI" id="CHEBI:16526"/>
        <dbReference type="ChEBI" id="CHEBI:29991"/>
        <dbReference type="ChEBI" id="CHEBI:57966"/>
        <dbReference type="EC" id="4.1.1.11"/>
    </reaction>
</comment>
<comment type="cofactor">
    <cofactor evidence="9 10">
        <name>pyruvate</name>
        <dbReference type="ChEBI" id="CHEBI:15361"/>
    </cofactor>
    <text evidence="9 10">Binds 1 pyruvoyl group covalently per subunit.</text>
</comment>
<dbReference type="GO" id="GO:0005829">
    <property type="term" value="C:cytosol"/>
    <property type="evidence" value="ECO:0007669"/>
    <property type="project" value="TreeGrafter"/>
</dbReference>
<dbReference type="PANTHER" id="PTHR21012">
    <property type="entry name" value="ASPARTATE 1-DECARBOXYLASE"/>
    <property type="match status" value="1"/>
</dbReference>
<keyword evidence="3 9" id="KW-0210">Decarboxylase</keyword>
<evidence type="ECO:0000256" key="7">
    <source>
        <dbReference type="ARBA" id="ARBA00023270"/>
    </source>
</evidence>
<evidence type="ECO:0000256" key="5">
    <source>
        <dbReference type="ARBA" id="ARBA00023145"/>
    </source>
</evidence>
<evidence type="ECO:0000256" key="1">
    <source>
        <dbReference type="ARBA" id="ARBA00022490"/>
    </source>
</evidence>
<keyword evidence="2 9" id="KW-0566">Pantothenate biosynthesis</keyword>
<dbReference type="OrthoDB" id="9803983at2"/>
<comment type="pathway">
    <text evidence="9">Cofactor biosynthesis; (R)-pantothenate biosynthesis; beta-alanine from L-aspartate: step 1/1.</text>
</comment>
<dbReference type="Proteomes" id="UP000007934">
    <property type="component" value="Chromosome"/>
</dbReference>
<evidence type="ECO:0000256" key="4">
    <source>
        <dbReference type="ARBA" id="ARBA00022813"/>
    </source>
</evidence>
<comment type="PTM">
    <text evidence="9 12">Is synthesized initially as an inactive proenzyme, which is activated by self-cleavage at a specific serine bond to produce a beta-subunit with a hydroxyl group at its C-terminus and an alpha-subunit with a pyruvoyl group at its N-terminus.</text>
</comment>
<feature type="binding site" evidence="9 11">
    <location>
        <position position="58"/>
    </location>
    <ligand>
        <name>substrate</name>
    </ligand>
</feature>
<organism evidence="14 15">
    <name type="scientific">Helicobacter felis (strain ATCC 49179 / CCUG 28539 / NCTC 12436 / CS1)</name>
    <dbReference type="NCBI Taxonomy" id="936155"/>
    <lineage>
        <taxon>Bacteria</taxon>
        <taxon>Pseudomonadati</taxon>
        <taxon>Campylobacterota</taxon>
        <taxon>Epsilonproteobacteria</taxon>
        <taxon>Campylobacterales</taxon>
        <taxon>Helicobacteraceae</taxon>
        <taxon>Helicobacter</taxon>
    </lineage>
</organism>
<dbReference type="GO" id="GO:0004068">
    <property type="term" value="F:aspartate 1-decarboxylase activity"/>
    <property type="evidence" value="ECO:0007669"/>
    <property type="project" value="UniProtKB-UniRule"/>
</dbReference>
<dbReference type="AlphaFoldDB" id="E7A9X4"/>
<dbReference type="EMBL" id="FQ670179">
    <property type="protein sequence ID" value="CBY82602.1"/>
    <property type="molecule type" value="Genomic_DNA"/>
</dbReference>
<protein>
    <recommendedName>
        <fullName evidence="9">Aspartate 1-decarboxylase</fullName>
        <ecNumber evidence="9">4.1.1.11</ecNumber>
    </recommendedName>
    <alternativeName>
        <fullName evidence="9">Aspartate alpha-decarboxylase</fullName>
    </alternativeName>
    <component>
        <recommendedName>
            <fullName evidence="9">Aspartate 1-decarboxylase beta chain</fullName>
        </recommendedName>
    </component>
    <component>
        <recommendedName>
            <fullName evidence="9">Aspartate 1-decarboxylase alpha chain</fullName>
        </recommendedName>
    </component>
</protein>
<evidence type="ECO:0000256" key="3">
    <source>
        <dbReference type="ARBA" id="ARBA00022793"/>
    </source>
</evidence>
<dbReference type="NCBIfam" id="TIGR00223">
    <property type="entry name" value="panD"/>
    <property type="match status" value="1"/>
</dbReference>
<accession>E7A9X4</accession>
<evidence type="ECO:0000256" key="11">
    <source>
        <dbReference type="PIRSR" id="PIRSR006246-2"/>
    </source>
</evidence>
<feature type="chain" id="PRO_5014006707" description="Aspartate 1-decarboxylase alpha chain" evidence="9 13">
    <location>
        <begin position="26"/>
        <end position="118"/>
    </location>
</feature>
<sequence length="118" mass="13108">MLSVSVLYTKIHRAVVTDANLHYQGSITIGKHLMQAAKLQEWMQVDVVNINNGERFSTYAIMGTDNEICVNGAASRKVQIGDQVIILAYAQIPLDHVSAHKPHVVLLDNNNTILQKED</sequence>
<feature type="binding site" evidence="9 11">
    <location>
        <begin position="72"/>
        <end position="74"/>
    </location>
    <ligand>
        <name>substrate</name>
    </ligand>
</feature>
<feature type="active site" description="Proton donor" evidence="9 10">
    <location>
        <position position="59"/>
    </location>
</feature>
<dbReference type="eggNOG" id="COG0853">
    <property type="taxonomic scope" value="Bacteria"/>
</dbReference>
<evidence type="ECO:0000313" key="14">
    <source>
        <dbReference type="EMBL" id="CBY82602.1"/>
    </source>
</evidence>
<keyword evidence="5 9" id="KW-0865">Zymogen</keyword>
<evidence type="ECO:0000256" key="8">
    <source>
        <dbReference type="ARBA" id="ARBA00023317"/>
    </source>
</evidence>
<keyword evidence="1 9" id="KW-0963">Cytoplasm</keyword>
<proteinExistence type="inferred from homology"/>
<keyword evidence="4 9" id="KW-0068">Autocatalytic cleavage</keyword>
<gene>
    <name evidence="9 14" type="primary">panD</name>
    <name evidence="14" type="ordered locus">Hfelis_05180</name>
</gene>
<keyword evidence="8 9" id="KW-0670">Pyruvate</keyword>